<keyword evidence="8 9" id="KW-0807">Transducer</keyword>
<dbReference type="FunCoup" id="A7RG65">
    <property type="interactions" value="244"/>
</dbReference>
<dbReference type="PhylomeDB" id="A7RG65"/>
<dbReference type="CDD" id="cd14967">
    <property type="entry name" value="7tmA_amine_R-like"/>
    <property type="match status" value="1"/>
</dbReference>
<comment type="subcellular location">
    <subcellularLocation>
        <location evidence="1">Cell membrane</location>
        <topology evidence="1">Multi-pass membrane protein</topology>
    </subcellularLocation>
</comment>
<dbReference type="PROSITE" id="PS50262">
    <property type="entry name" value="G_PROTEIN_RECEP_F1_2"/>
    <property type="match status" value="1"/>
</dbReference>
<feature type="transmembrane region" description="Helical" evidence="10">
    <location>
        <begin position="216"/>
        <end position="235"/>
    </location>
</feature>
<evidence type="ECO:0000256" key="4">
    <source>
        <dbReference type="ARBA" id="ARBA00022989"/>
    </source>
</evidence>
<evidence type="ECO:0000256" key="9">
    <source>
        <dbReference type="RuleBase" id="RU000688"/>
    </source>
</evidence>
<dbReference type="GO" id="GO:0007187">
    <property type="term" value="P:G protein-coupled receptor signaling pathway, coupled to cyclic nucleotide second messenger"/>
    <property type="evidence" value="ECO:0000318"/>
    <property type="project" value="GO_Central"/>
</dbReference>
<dbReference type="AlphaFoldDB" id="A7RG65"/>
<reference evidence="12 13" key="1">
    <citation type="journal article" date="2007" name="Science">
        <title>Sea anemone genome reveals ancestral eumetazoan gene repertoire and genomic organization.</title>
        <authorList>
            <person name="Putnam N.H."/>
            <person name="Srivastava M."/>
            <person name="Hellsten U."/>
            <person name="Dirks B."/>
            <person name="Chapman J."/>
            <person name="Salamov A."/>
            <person name="Terry A."/>
            <person name="Shapiro H."/>
            <person name="Lindquist E."/>
            <person name="Kapitonov V.V."/>
            <person name="Jurka J."/>
            <person name="Genikhovich G."/>
            <person name="Grigoriev I.V."/>
            <person name="Lucas S.M."/>
            <person name="Steele R.E."/>
            <person name="Finnerty J.R."/>
            <person name="Technau U."/>
            <person name="Martindale M.Q."/>
            <person name="Rokhsar D.S."/>
        </authorList>
    </citation>
    <scope>NUCLEOTIDE SEQUENCE [LARGE SCALE GENOMIC DNA]</scope>
    <source>
        <strain evidence="13">CH2 X CH6</strain>
    </source>
</reference>
<organism evidence="12 13">
    <name type="scientific">Nematostella vectensis</name>
    <name type="common">Starlet sea anemone</name>
    <dbReference type="NCBI Taxonomy" id="45351"/>
    <lineage>
        <taxon>Eukaryota</taxon>
        <taxon>Metazoa</taxon>
        <taxon>Cnidaria</taxon>
        <taxon>Anthozoa</taxon>
        <taxon>Hexacorallia</taxon>
        <taxon>Actiniaria</taxon>
        <taxon>Edwardsiidae</taxon>
        <taxon>Nematostella</taxon>
    </lineage>
</organism>
<dbReference type="HOGENOM" id="CLU_009579_11_0_1"/>
<keyword evidence="13" id="KW-1185">Reference proteome</keyword>
<evidence type="ECO:0000256" key="10">
    <source>
        <dbReference type="SAM" id="Phobius"/>
    </source>
</evidence>
<feature type="transmembrane region" description="Helical" evidence="10">
    <location>
        <begin position="255"/>
        <end position="279"/>
    </location>
</feature>
<evidence type="ECO:0000256" key="2">
    <source>
        <dbReference type="ARBA" id="ARBA00022475"/>
    </source>
</evidence>
<comment type="similarity">
    <text evidence="9">Belongs to the G-protein coupled receptor 1 family.</text>
</comment>
<dbReference type="Proteomes" id="UP000001593">
    <property type="component" value="Unassembled WGS sequence"/>
</dbReference>
<evidence type="ECO:0000313" key="13">
    <source>
        <dbReference type="Proteomes" id="UP000001593"/>
    </source>
</evidence>
<dbReference type="Pfam" id="PF00001">
    <property type="entry name" value="7tm_1"/>
    <property type="match status" value="1"/>
</dbReference>
<gene>
    <name evidence="12" type="ORF">NEMVEDRAFT_v1g1897</name>
</gene>
<keyword evidence="2" id="KW-1003">Cell membrane</keyword>
<dbReference type="GO" id="GO:0030594">
    <property type="term" value="F:neurotransmitter receptor activity"/>
    <property type="evidence" value="ECO:0000318"/>
    <property type="project" value="GO_Central"/>
</dbReference>
<feature type="transmembrane region" description="Helical" evidence="10">
    <location>
        <begin position="112"/>
        <end position="134"/>
    </location>
</feature>
<proteinExistence type="inferred from homology"/>
<feature type="non-terminal residue" evidence="12">
    <location>
        <position position="292"/>
    </location>
</feature>
<keyword evidence="4 10" id="KW-1133">Transmembrane helix</keyword>
<accession>A7RG65</accession>
<dbReference type="GO" id="GO:0045202">
    <property type="term" value="C:synapse"/>
    <property type="evidence" value="ECO:0007669"/>
    <property type="project" value="GOC"/>
</dbReference>
<dbReference type="PRINTS" id="PR00237">
    <property type="entry name" value="GPCRRHODOPSN"/>
</dbReference>
<dbReference type="SMART" id="SM01381">
    <property type="entry name" value="7TM_GPCR_Srsx"/>
    <property type="match status" value="1"/>
</dbReference>
<dbReference type="PRINTS" id="PR01102">
    <property type="entry name" value="5HT6RECEPTR"/>
</dbReference>
<dbReference type="FunFam" id="1.20.1070.10:FF:000496">
    <property type="entry name" value="Predicted protein"/>
    <property type="match status" value="1"/>
</dbReference>
<dbReference type="GO" id="GO:0005886">
    <property type="term" value="C:plasma membrane"/>
    <property type="evidence" value="ECO:0000318"/>
    <property type="project" value="GO_Central"/>
</dbReference>
<dbReference type="PANTHER" id="PTHR24247">
    <property type="entry name" value="5-HYDROXYTRYPTAMINE RECEPTOR"/>
    <property type="match status" value="1"/>
</dbReference>
<evidence type="ECO:0000256" key="5">
    <source>
        <dbReference type="ARBA" id="ARBA00023040"/>
    </source>
</evidence>
<dbReference type="PANTHER" id="PTHR24247:SF202">
    <property type="entry name" value="5-HYDROXYTRYPTAMINE RECEPTOR 1"/>
    <property type="match status" value="1"/>
</dbReference>
<dbReference type="OMA" id="YHIRMTH"/>
<dbReference type="GO" id="GO:0004993">
    <property type="term" value="F:G protein-coupled serotonin receptor activity"/>
    <property type="evidence" value="ECO:0000318"/>
    <property type="project" value="GO_Central"/>
</dbReference>
<dbReference type="GO" id="GO:0030425">
    <property type="term" value="C:dendrite"/>
    <property type="evidence" value="ECO:0000318"/>
    <property type="project" value="GO_Central"/>
</dbReference>
<feature type="transmembrane region" description="Helical" evidence="10">
    <location>
        <begin position="30"/>
        <end position="50"/>
    </location>
</feature>
<dbReference type="InParanoid" id="A7RG65"/>
<evidence type="ECO:0000256" key="8">
    <source>
        <dbReference type="ARBA" id="ARBA00023224"/>
    </source>
</evidence>
<feature type="domain" description="G-protein coupled receptors family 1 profile" evidence="11">
    <location>
        <begin position="13"/>
        <end position="276"/>
    </location>
</feature>
<feature type="transmembrane region" description="Helical" evidence="10">
    <location>
        <begin position="70"/>
        <end position="91"/>
    </location>
</feature>
<feature type="non-terminal residue" evidence="12">
    <location>
        <position position="1"/>
    </location>
</feature>
<dbReference type="InterPro" id="IPR017452">
    <property type="entry name" value="GPCR_Rhodpsn_7TM"/>
</dbReference>
<evidence type="ECO:0000256" key="7">
    <source>
        <dbReference type="ARBA" id="ARBA00023170"/>
    </source>
</evidence>
<protein>
    <recommendedName>
        <fullName evidence="11">G-protein coupled receptors family 1 profile domain-containing protein</fullName>
    </recommendedName>
</protein>
<keyword evidence="3 9" id="KW-0812">Transmembrane</keyword>
<dbReference type="STRING" id="45351.A7RG65"/>
<dbReference type="InterPro" id="IPR000276">
    <property type="entry name" value="GPCR_Rhodpsn"/>
</dbReference>
<keyword evidence="5 9" id="KW-0297">G-protein coupled receptor</keyword>
<dbReference type="PROSITE" id="PS00237">
    <property type="entry name" value="G_PROTEIN_RECEP_F1_1"/>
    <property type="match status" value="1"/>
</dbReference>
<dbReference type="GO" id="GO:0007268">
    <property type="term" value="P:chemical synaptic transmission"/>
    <property type="evidence" value="ECO:0000318"/>
    <property type="project" value="GO_Central"/>
</dbReference>
<evidence type="ECO:0000313" key="12">
    <source>
        <dbReference type="EMBL" id="EDO49367.1"/>
    </source>
</evidence>
<evidence type="ECO:0000256" key="1">
    <source>
        <dbReference type="ARBA" id="ARBA00004651"/>
    </source>
</evidence>
<name>A7RG65_NEMVE</name>
<dbReference type="Gene3D" id="1.20.1070.10">
    <property type="entry name" value="Rhodopsin 7-helix transmembrane proteins"/>
    <property type="match status" value="1"/>
</dbReference>
<keyword evidence="6 10" id="KW-0472">Membrane</keyword>
<dbReference type="EMBL" id="DS469509">
    <property type="protein sequence ID" value="EDO49367.1"/>
    <property type="molecule type" value="Genomic_DNA"/>
</dbReference>
<evidence type="ECO:0000256" key="3">
    <source>
        <dbReference type="ARBA" id="ARBA00022692"/>
    </source>
</evidence>
<evidence type="ECO:0000256" key="6">
    <source>
        <dbReference type="ARBA" id="ARBA00023136"/>
    </source>
</evidence>
<feature type="transmembrane region" description="Helical" evidence="10">
    <location>
        <begin position="6"/>
        <end position="23"/>
    </location>
</feature>
<sequence>VYYTLLLVSTVAGNSLVCLAICLDHRLRNSTNWFIASLAVADLLYGLIGLPFRIVQTSGTRVFTLNECFLWIWADMVCAAASIANLAVISVDRYLKITKPFQYHIRMTHKRALLAVVAVWIYSAILASLSIMPWPGAKGVHLFEQSCTNLNQVFYTVANIVAFILPLLILVLNYVMVYVEALKQFRKMKILTVATQCKEEKRKQRSVIRDFKATKTLAVVLGTFTICWCPFFILFTVTQYRPLVLFSLPPGWREFVFYMTYCVLPNLNSACNPFIYAYFNSEFRRAFRKILL</sequence>
<evidence type="ECO:0000259" key="11">
    <source>
        <dbReference type="PROSITE" id="PS50262"/>
    </source>
</evidence>
<dbReference type="SUPFAM" id="SSF81321">
    <property type="entry name" value="Family A G protein-coupled receptor-like"/>
    <property type="match status" value="1"/>
</dbReference>
<keyword evidence="7 9" id="KW-0675">Receptor</keyword>
<dbReference type="eggNOG" id="KOG3656">
    <property type="taxonomic scope" value="Eukaryota"/>
</dbReference>
<feature type="transmembrane region" description="Helical" evidence="10">
    <location>
        <begin position="154"/>
        <end position="179"/>
    </location>
</feature>